<dbReference type="Proteomes" id="UP000662770">
    <property type="component" value="Chromosome"/>
</dbReference>
<evidence type="ECO:0000256" key="3">
    <source>
        <dbReference type="ARBA" id="ARBA00023125"/>
    </source>
</evidence>
<organism evidence="6 7">
    <name type="scientific">Shewanella avicenniae</name>
    <dbReference type="NCBI Taxonomy" id="2814294"/>
    <lineage>
        <taxon>Bacteria</taxon>
        <taxon>Pseudomonadati</taxon>
        <taxon>Pseudomonadota</taxon>
        <taxon>Gammaproteobacteria</taxon>
        <taxon>Alteromonadales</taxon>
        <taxon>Shewanellaceae</taxon>
        <taxon>Shewanella</taxon>
    </lineage>
</organism>
<dbReference type="CDD" id="cd08422">
    <property type="entry name" value="PBP2_CrgA_like"/>
    <property type="match status" value="1"/>
</dbReference>
<dbReference type="InterPro" id="IPR058163">
    <property type="entry name" value="LysR-type_TF_proteobact-type"/>
</dbReference>
<evidence type="ECO:0000259" key="5">
    <source>
        <dbReference type="PROSITE" id="PS50931"/>
    </source>
</evidence>
<name>A0ABX7QQN2_9GAMM</name>
<gene>
    <name evidence="6" type="ORF">JYB87_18075</name>
</gene>
<dbReference type="Gene3D" id="3.40.190.290">
    <property type="match status" value="1"/>
</dbReference>
<keyword evidence="2" id="KW-0805">Transcription regulation</keyword>
<comment type="similarity">
    <text evidence="1">Belongs to the LysR transcriptional regulatory family.</text>
</comment>
<protein>
    <submittedName>
        <fullName evidence="6">LysR family transcriptional regulator</fullName>
    </submittedName>
</protein>
<dbReference type="SUPFAM" id="SSF53850">
    <property type="entry name" value="Periplasmic binding protein-like II"/>
    <property type="match status" value="1"/>
</dbReference>
<keyword evidence="4" id="KW-0804">Transcription</keyword>
<evidence type="ECO:0000313" key="6">
    <source>
        <dbReference type="EMBL" id="QSX33589.1"/>
    </source>
</evidence>
<dbReference type="SUPFAM" id="SSF46785">
    <property type="entry name" value="Winged helix' DNA-binding domain"/>
    <property type="match status" value="1"/>
</dbReference>
<reference evidence="6 7" key="1">
    <citation type="submission" date="2021-03" db="EMBL/GenBank/DDBJ databases">
        <title>Novel species identification of genus Shewanella.</title>
        <authorList>
            <person name="Liu G."/>
            <person name="Zhang Q."/>
        </authorList>
    </citation>
    <scope>NUCLEOTIDE SEQUENCE [LARGE SCALE GENOMIC DNA]</scope>
    <source>
        <strain evidence="6 7">FJAT-51800</strain>
    </source>
</reference>
<evidence type="ECO:0000256" key="4">
    <source>
        <dbReference type="ARBA" id="ARBA00023163"/>
    </source>
</evidence>
<sequence length="296" mass="32814">MDATHLYRMLVFANVVEQGSLTGAAQQLDISRSMVSQHLKNLETTLEQQLLERTTRSLALTQAGRDFYYHCAELTQMAKQAQQAVMPADDQLYGNIRLALPEAWATAKFMPLIGAFHRQYPKLQLTLTLEQHNGAAQDLQPDVRIIIAENPVAEAALPLGQVQPVLVASAEYLAAHGKPLHPDSLPQFHWLAANASQLPSSWQLTDSTGQQYRLRLTPFASCNSVVALKSLTEQGLGIACLPDYLCTEELATGRLVAVLPSYHLAARQLYAMHRFGENTPQRIGVLLKFLQENFAQ</sequence>
<evidence type="ECO:0000256" key="2">
    <source>
        <dbReference type="ARBA" id="ARBA00023015"/>
    </source>
</evidence>
<dbReference type="Pfam" id="PF00126">
    <property type="entry name" value="HTH_1"/>
    <property type="match status" value="1"/>
</dbReference>
<dbReference type="InterPro" id="IPR000847">
    <property type="entry name" value="LysR_HTH_N"/>
</dbReference>
<proteinExistence type="inferred from homology"/>
<keyword evidence="7" id="KW-1185">Reference proteome</keyword>
<dbReference type="InterPro" id="IPR036388">
    <property type="entry name" value="WH-like_DNA-bd_sf"/>
</dbReference>
<dbReference type="InterPro" id="IPR036390">
    <property type="entry name" value="WH_DNA-bd_sf"/>
</dbReference>
<dbReference type="InterPro" id="IPR005119">
    <property type="entry name" value="LysR_subst-bd"/>
</dbReference>
<dbReference type="RefSeq" id="WP_207354808.1">
    <property type="nucleotide sequence ID" value="NZ_CP071503.1"/>
</dbReference>
<evidence type="ECO:0000256" key="1">
    <source>
        <dbReference type="ARBA" id="ARBA00009437"/>
    </source>
</evidence>
<dbReference type="PROSITE" id="PS50931">
    <property type="entry name" value="HTH_LYSR"/>
    <property type="match status" value="1"/>
</dbReference>
<evidence type="ECO:0000313" key="7">
    <source>
        <dbReference type="Proteomes" id="UP000662770"/>
    </source>
</evidence>
<dbReference type="EMBL" id="CP071503">
    <property type="protein sequence ID" value="QSX33589.1"/>
    <property type="molecule type" value="Genomic_DNA"/>
</dbReference>
<dbReference type="PANTHER" id="PTHR30537">
    <property type="entry name" value="HTH-TYPE TRANSCRIPTIONAL REGULATOR"/>
    <property type="match status" value="1"/>
</dbReference>
<dbReference type="PANTHER" id="PTHR30537:SF5">
    <property type="entry name" value="HTH-TYPE TRANSCRIPTIONAL ACTIVATOR TTDR-RELATED"/>
    <property type="match status" value="1"/>
</dbReference>
<feature type="domain" description="HTH lysR-type" evidence="5">
    <location>
        <begin position="1"/>
        <end position="61"/>
    </location>
</feature>
<dbReference type="Gene3D" id="1.10.10.10">
    <property type="entry name" value="Winged helix-like DNA-binding domain superfamily/Winged helix DNA-binding domain"/>
    <property type="match status" value="1"/>
</dbReference>
<accession>A0ABX7QQN2</accession>
<keyword evidence="3" id="KW-0238">DNA-binding</keyword>
<dbReference type="Pfam" id="PF03466">
    <property type="entry name" value="LysR_substrate"/>
    <property type="match status" value="1"/>
</dbReference>